<evidence type="ECO:0000313" key="6">
    <source>
        <dbReference type="EMBL" id="MFC0678536.1"/>
    </source>
</evidence>
<dbReference type="Pfam" id="PF00251">
    <property type="entry name" value="Glyco_hydro_32N"/>
    <property type="match status" value="1"/>
</dbReference>
<dbReference type="Proteomes" id="UP001589896">
    <property type="component" value="Unassembled WGS sequence"/>
</dbReference>
<dbReference type="SUPFAM" id="SSF75005">
    <property type="entry name" value="Arabinanase/levansucrase/invertase"/>
    <property type="match status" value="1"/>
</dbReference>
<comment type="caution">
    <text evidence="6">The sequence shown here is derived from an EMBL/GenBank/DDBJ whole genome shotgun (WGS) entry which is preliminary data.</text>
</comment>
<dbReference type="EMBL" id="JBHLTG010000002">
    <property type="protein sequence ID" value="MFC0678536.1"/>
    <property type="molecule type" value="Genomic_DNA"/>
</dbReference>
<dbReference type="InterPro" id="IPR051214">
    <property type="entry name" value="GH32_Enzymes"/>
</dbReference>
<evidence type="ECO:0000256" key="4">
    <source>
        <dbReference type="ARBA" id="ARBA00023295"/>
    </source>
</evidence>
<keyword evidence="4" id="KW-0326">Glycosidase</keyword>
<comment type="similarity">
    <text evidence="1">Belongs to the glycosyl hydrolase 32 family.</text>
</comment>
<dbReference type="EC" id="3.2.1.26" evidence="2"/>
<organism evidence="6 7">
    <name type="scientific">Lysobacter korlensis</name>
    <dbReference type="NCBI Taxonomy" id="553636"/>
    <lineage>
        <taxon>Bacteria</taxon>
        <taxon>Pseudomonadati</taxon>
        <taxon>Pseudomonadota</taxon>
        <taxon>Gammaproteobacteria</taxon>
        <taxon>Lysobacterales</taxon>
        <taxon>Lysobacteraceae</taxon>
        <taxon>Lysobacter</taxon>
    </lineage>
</organism>
<proteinExistence type="inferred from homology"/>
<dbReference type="Gene3D" id="2.115.10.20">
    <property type="entry name" value="Glycosyl hydrolase domain, family 43"/>
    <property type="match status" value="1"/>
</dbReference>
<dbReference type="SMART" id="SM00640">
    <property type="entry name" value="Glyco_32"/>
    <property type="match status" value="1"/>
</dbReference>
<sequence length="429" mass="46324">MRPAIHFTAETGWINDPHGVTFADGRYHLFHQYVPGSLVWAPNCHWGHATSADLLSWQRQGIAIAPGDGDDGIWTGSLVHDATGPRILYTSVTQPDIGIGRVRTATPADGAWNSWVKGDVVVESPADLDLLAFRDPFVVREADGWRMFIGAGTRSGDALALTYTSADLDRWEYDGVALERSTNEREPVWMGALWECPQVFEVDGRWVMVSSVWDDDVLFYAGYAVGDYADGRFTAESWGQLSFGGSYYAPSFFRDADGRPCLMFWMRGVADAEAGWSSALSVPHLLSVRDGRLAAEPHPKLAEKRGTPLNGNDLRGFGDAVVELEWDPVDDGSRLSFSADDAEVASIGSVGDALVLRRTGESDWSMPYTGGAVRVLLDGPVLEIATTDGLLGGPVAQPTAIESTGGELSAWRLDVAPAAAEELDAVTAS</sequence>
<dbReference type="InterPro" id="IPR001362">
    <property type="entry name" value="Glyco_hydro_32"/>
</dbReference>
<evidence type="ECO:0000256" key="3">
    <source>
        <dbReference type="ARBA" id="ARBA00022801"/>
    </source>
</evidence>
<gene>
    <name evidence="6" type="ORF">ACFFGH_11870</name>
</gene>
<accession>A0ABV6RNJ8</accession>
<evidence type="ECO:0000256" key="2">
    <source>
        <dbReference type="ARBA" id="ARBA00012758"/>
    </source>
</evidence>
<dbReference type="PANTHER" id="PTHR43101">
    <property type="entry name" value="BETA-FRUCTOSIDASE"/>
    <property type="match status" value="1"/>
</dbReference>
<dbReference type="InterPro" id="IPR013148">
    <property type="entry name" value="Glyco_hydro_32_N"/>
</dbReference>
<evidence type="ECO:0000259" key="5">
    <source>
        <dbReference type="Pfam" id="PF00251"/>
    </source>
</evidence>
<protein>
    <recommendedName>
        <fullName evidence="2">beta-fructofuranosidase</fullName>
        <ecNumber evidence="2">3.2.1.26</ecNumber>
    </recommendedName>
</protein>
<keyword evidence="7" id="KW-1185">Reference proteome</keyword>
<dbReference type="CDD" id="cd08996">
    <property type="entry name" value="GH32_FFase"/>
    <property type="match status" value="1"/>
</dbReference>
<evidence type="ECO:0000256" key="1">
    <source>
        <dbReference type="ARBA" id="ARBA00009902"/>
    </source>
</evidence>
<dbReference type="GO" id="GO:0016787">
    <property type="term" value="F:hydrolase activity"/>
    <property type="evidence" value="ECO:0007669"/>
    <property type="project" value="UniProtKB-KW"/>
</dbReference>
<feature type="domain" description="Glycosyl hydrolase family 32 N-terminal" evidence="5">
    <location>
        <begin position="6"/>
        <end position="297"/>
    </location>
</feature>
<name>A0ABV6RNJ8_9GAMM</name>
<dbReference type="InterPro" id="IPR023296">
    <property type="entry name" value="Glyco_hydro_beta-prop_sf"/>
</dbReference>
<keyword evidence="3 6" id="KW-0378">Hydrolase</keyword>
<dbReference type="RefSeq" id="WP_386668478.1">
    <property type="nucleotide sequence ID" value="NZ_JBHLTG010000002.1"/>
</dbReference>
<reference evidence="6 7" key="1">
    <citation type="submission" date="2024-09" db="EMBL/GenBank/DDBJ databases">
        <authorList>
            <person name="Sun Q."/>
            <person name="Mori K."/>
        </authorList>
    </citation>
    <scope>NUCLEOTIDE SEQUENCE [LARGE SCALE GENOMIC DNA]</scope>
    <source>
        <strain evidence="6 7">KCTC 23076</strain>
    </source>
</reference>
<dbReference type="PANTHER" id="PTHR43101:SF1">
    <property type="entry name" value="BETA-FRUCTOSIDASE"/>
    <property type="match status" value="1"/>
</dbReference>
<evidence type="ECO:0000313" key="7">
    <source>
        <dbReference type="Proteomes" id="UP001589896"/>
    </source>
</evidence>